<comment type="caution">
    <text evidence="7">The sequence shown here is derived from an EMBL/GenBank/DDBJ whole genome shotgun (WGS) entry which is preliminary data.</text>
</comment>
<dbReference type="InterPro" id="IPR050418">
    <property type="entry name" value="D-iso_2-hydroxyacid_DH_PdxB"/>
</dbReference>
<dbReference type="OrthoDB" id="117809at2"/>
<dbReference type="Gene3D" id="3.40.50.720">
    <property type="entry name" value="NAD(P)-binding Rossmann-like Domain"/>
    <property type="match status" value="2"/>
</dbReference>
<dbReference type="AlphaFoldDB" id="A0A438ML27"/>
<keyword evidence="8" id="KW-1185">Reference proteome</keyword>
<evidence type="ECO:0000259" key="5">
    <source>
        <dbReference type="Pfam" id="PF00389"/>
    </source>
</evidence>
<dbReference type="InterPro" id="IPR036291">
    <property type="entry name" value="NAD(P)-bd_dom_sf"/>
</dbReference>
<keyword evidence="2 4" id="KW-0560">Oxidoreductase</keyword>
<dbReference type="SUPFAM" id="SSF52283">
    <property type="entry name" value="Formate/glycerate dehydrogenase catalytic domain-like"/>
    <property type="match status" value="1"/>
</dbReference>
<feature type="domain" description="D-isomer specific 2-hydroxyacid dehydrogenase catalytic" evidence="5">
    <location>
        <begin position="27"/>
        <end position="319"/>
    </location>
</feature>
<dbReference type="PROSITE" id="PS00671">
    <property type="entry name" value="D_2_HYDROXYACID_DH_3"/>
    <property type="match status" value="1"/>
</dbReference>
<evidence type="ECO:0000256" key="3">
    <source>
        <dbReference type="ARBA" id="ARBA00023027"/>
    </source>
</evidence>
<dbReference type="InterPro" id="IPR006139">
    <property type="entry name" value="D-isomer_2_OHA_DH_cat_dom"/>
</dbReference>
<dbReference type="RefSeq" id="WP_127938630.1">
    <property type="nucleotide sequence ID" value="NZ_SAUN01000001.1"/>
</dbReference>
<accession>A0A438ML27</accession>
<evidence type="ECO:0000256" key="2">
    <source>
        <dbReference type="ARBA" id="ARBA00023002"/>
    </source>
</evidence>
<proteinExistence type="inferred from homology"/>
<dbReference type="InterPro" id="IPR029753">
    <property type="entry name" value="D-isomer_DH_CS"/>
</dbReference>
<dbReference type="Pfam" id="PF00389">
    <property type="entry name" value="2-Hacid_dh"/>
    <property type="match status" value="1"/>
</dbReference>
<sequence>MYFVRERPRVVVASVQGRGTLPPKDALRLEAVADVTYLASDRQLSRETALSAFARAEIVAFTPKVAPPIDDDLLTALPGLRGMAVYATGYDFIDVDLLDRHGVVLTYLPRYSTVSVAEHTIGLLLTLSRRIHLAHDRSRGRVPPNISLRGFELAGRTLGVVGLGHIGSRVARLAQGFGMRVVATDIRSHLCPPPHVTVTDLGELLTRAHAVTLHCPAARHGRPIVAAPQLRLMREGSVLVNTGRPALVDNTAVLAAIRAGRLRGYAVDDVICDPEEHADLLIQGRVVQTGHSAWWSDEVLERGGAMWAESIRRMALGSPVDVVRPANPVTIGEVAV</sequence>
<dbReference type="InterPro" id="IPR029752">
    <property type="entry name" value="D-isomer_DH_CS1"/>
</dbReference>
<evidence type="ECO:0000256" key="1">
    <source>
        <dbReference type="ARBA" id="ARBA00005854"/>
    </source>
</evidence>
<evidence type="ECO:0000313" key="8">
    <source>
        <dbReference type="Proteomes" id="UP000284824"/>
    </source>
</evidence>
<evidence type="ECO:0000313" key="7">
    <source>
        <dbReference type="EMBL" id="RVX46454.1"/>
    </source>
</evidence>
<name>A0A438ML27_9ACTN</name>
<dbReference type="Pfam" id="PF02826">
    <property type="entry name" value="2-Hacid_dh_C"/>
    <property type="match status" value="1"/>
</dbReference>
<dbReference type="PANTHER" id="PTHR43761">
    <property type="entry name" value="D-ISOMER SPECIFIC 2-HYDROXYACID DEHYDROGENASE FAMILY PROTEIN (AFU_ORTHOLOGUE AFUA_1G13630)"/>
    <property type="match status" value="1"/>
</dbReference>
<dbReference type="GO" id="GO:0051287">
    <property type="term" value="F:NAD binding"/>
    <property type="evidence" value="ECO:0007669"/>
    <property type="project" value="InterPro"/>
</dbReference>
<evidence type="ECO:0000256" key="4">
    <source>
        <dbReference type="RuleBase" id="RU003719"/>
    </source>
</evidence>
<gene>
    <name evidence="7" type="ORF">EDD27_9339</name>
</gene>
<evidence type="ECO:0000259" key="6">
    <source>
        <dbReference type="Pfam" id="PF02826"/>
    </source>
</evidence>
<feature type="domain" description="D-isomer specific 2-hydroxyacid dehydrogenase NAD-binding" evidence="6">
    <location>
        <begin position="121"/>
        <end position="293"/>
    </location>
</feature>
<dbReference type="GO" id="GO:0016616">
    <property type="term" value="F:oxidoreductase activity, acting on the CH-OH group of donors, NAD or NADP as acceptor"/>
    <property type="evidence" value="ECO:0007669"/>
    <property type="project" value="InterPro"/>
</dbReference>
<dbReference type="InterPro" id="IPR006140">
    <property type="entry name" value="D-isomer_DH_NAD-bd"/>
</dbReference>
<organism evidence="7 8">
    <name type="scientific">Nonomuraea polychroma</name>
    <dbReference type="NCBI Taxonomy" id="46176"/>
    <lineage>
        <taxon>Bacteria</taxon>
        <taxon>Bacillati</taxon>
        <taxon>Actinomycetota</taxon>
        <taxon>Actinomycetes</taxon>
        <taxon>Streptosporangiales</taxon>
        <taxon>Streptosporangiaceae</taxon>
        <taxon>Nonomuraea</taxon>
    </lineage>
</organism>
<dbReference type="SUPFAM" id="SSF51735">
    <property type="entry name" value="NAD(P)-binding Rossmann-fold domains"/>
    <property type="match status" value="1"/>
</dbReference>
<comment type="similarity">
    <text evidence="1 4">Belongs to the D-isomer specific 2-hydroxyacid dehydrogenase family.</text>
</comment>
<keyword evidence="3" id="KW-0520">NAD</keyword>
<dbReference type="PROSITE" id="PS00065">
    <property type="entry name" value="D_2_HYDROXYACID_DH_1"/>
    <property type="match status" value="1"/>
</dbReference>
<dbReference type="PANTHER" id="PTHR43761:SF1">
    <property type="entry name" value="D-ISOMER SPECIFIC 2-HYDROXYACID DEHYDROGENASE CATALYTIC DOMAIN-CONTAINING PROTEIN-RELATED"/>
    <property type="match status" value="1"/>
</dbReference>
<reference evidence="7 8" key="1">
    <citation type="submission" date="2019-01" db="EMBL/GenBank/DDBJ databases">
        <title>Sequencing the genomes of 1000 actinobacteria strains.</title>
        <authorList>
            <person name="Klenk H.-P."/>
        </authorList>
    </citation>
    <scope>NUCLEOTIDE SEQUENCE [LARGE SCALE GENOMIC DNA]</scope>
    <source>
        <strain evidence="7 8">DSM 43925</strain>
    </source>
</reference>
<dbReference type="EMBL" id="SAUN01000001">
    <property type="protein sequence ID" value="RVX46454.1"/>
    <property type="molecule type" value="Genomic_DNA"/>
</dbReference>
<protein>
    <submittedName>
        <fullName evidence="7">Glycerate dehydrogenase</fullName>
    </submittedName>
</protein>
<dbReference type="Proteomes" id="UP000284824">
    <property type="component" value="Unassembled WGS sequence"/>
</dbReference>